<organism evidence="8 9">
    <name type="scientific">Cryptococcus deneoformans (strain JEC21 / ATCC MYA-565)</name>
    <name type="common">Cryptococcus neoformans var. neoformans serotype D</name>
    <dbReference type="NCBI Taxonomy" id="214684"/>
    <lineage>
        <taxon>Eukaryota</taxon>
        <taxon>Fungi</taxon>
        <taxon>Dikarya</taxon>
        <taxon>Basidiomycota</taxon>
        <taxon>Agaricomycotina</taxon>
        <taxon>Tremellomycetes</taxon>
        <taxon>Tremellales</taxon>
        <taxon>Cryptococcaceae</taxon>
        <taxon>Cryptococcus</taxon>
        <taxon>Cryptococcus neoformans species complex</taxon>
    </lineage>
</organism>
<evidence type="ECO:0000256" key="6">
    <source>
        <dbReference type="SAM" id="MobiDB-lite"/>
    </source>
</evidence>
<dbReference type="InParanoid" id="Q5K8W7"/>
<dbReference type="InterPro" id="IPR000432">
    <property type="entry name" value="DNA_mismatch_repair_MutS_C"/>
</dbReference>
<feature type="region of interest" description="Disordered" evidence="6">
    <location>
        <begin position="29"/>
        <end position="52"/>
    </location>
</feature>
<dbReference type="InterPro" id="IPR007696">
    <property type="entry name" value="DNA_mismatch_repair_MutS_core"/>
</dbReference>
<dbReference type="KEGG" id="cne:CNL04240"/>
<dbReference type="SUPFAM" id="SSF48334">
    <property type="entry name" value="DNA repair protein MutS, domain III"/>
    <property type="match status" value="1"/>
</dbReference>
<evidence type="ECO:0000313" key="8">
    <source>
        <dbReference type="EMBL" id="AAW46459.2"/>
    </source>
</evidence>
<dbReference type="InterPro" id="IPR036678">
    <property type="entry name" value="MutS_con_dom_sf"/>
</dbReference>
<comment type="similarity">
    <text evidence="1">Belongs to the DNA mismatch repair MutS family.</text>
</comment>
<dbReference type="PROSITE" id="PS00486">
    <property type="entry name" value="DNA_MISMATCH_REPAIR_2"/>
    <property type="match status" value="1"/>
</dbReference>
<dbReference type="Pfam" id="PF00488">
    <property type="entry name" value="MutS_V"/>
    <property type="match status" value="1"/>
</dbReference>
<dbReference type="SUPFAM" id="SSF53150">
    <property type="entry name" value="DNA repair protein MutS, domain II"/>
    <property type="match status" value="1"/>
</dbReference>
<dbReference type="SMART" id="SM00534">
    <property type="entry name" value="MUTSac"/>
    <property type="match status" value="1"/>
</dbReference>
<evidence type="ECO:0000256" key="1">
    <source>
        <dbReference type="ARBA" id="ARBA00006271"/>
    </source>
</evidence>
<dbReference type="Pfam" id="PF05190">
    <property type="entry name" value="MutS_IV"/>
    <property type="match status" value="1"/>
</dbReference>
<dbReference type="PaxDb" id="214684-Q5K8W7"/>
<dbReference type="InterPro" id="IPR027417">
    <property type="entry name" value="P-loop_NTPase"/>
</dbReference>
<dbReference type="InterPro" id="IPR007861">
    <property type="entry name" value="DNA_mismatch_repair_MutS_clamp"/>
</dbReference>
<dbReference type="GO" id="GO:0030983">
    <property type="term" value="F:mismatched DNA binding"/>
    <property type="evidence" value="ECO:0007669"/>
    <property type="project" value="InterPro"/>
</dbReference>
<dbReference type="VEuPathDB" id="FungiDB:CNL04240"/>
<protein>
    <submittedName>
        <fullName evidence="8">Mismatch repair-related protein, putative</fullName>
    </submittedName>
</protein>
<dbReference type="AlphaFoldDB" id="Q5K8W7"/>
<evidence type="ECO:0000256" key="2">
    <source>
        <dbReference type="ARBA" id="ARBA00022741"/>
    </source>
</evidence>
<dbReference type="PANTHER" id="PTHR11361">
    <property type="entry name" value="DNA MISMATCH REPAIR PROTEIN MUTS FAMILY MEMBER"/>
    <property type="match status" value="1"/>
</dbReference>
<keyword evidence="5" id="KW-0469">Meiosis</keyword>
<dbReference type="GO" id="GO:0003690">
    <property type="term" value="F:double-stranded DNA binding"/>
    <property type="evidence" value="ECO:0000318"/>
    <property type="project" value="GO_Central"/>
</dbReference>
<dbReference type="EMBL" id="AE017352">
    <property type="protein sequence ID" value="AAW46459.2"/>
    <property type="molecule type" value="Genomic_DNA"/>
</dbReference>
<dbReference type="Pfam" id="PF05188">
    <property type="entry name" value="MutS_II"/>
    <property type="match status" value="1"/>
</dbReference>
<evidence type="ECO:0000256" key="5">
    <source>
        <dbReference type="ARBA" id="ARBA00023254"/>
    </source>
</evidence>
<evidence type="ECO:0000256" key="4">
    <source>
        <dbReference type="ARBA" id="ARBA00023125"/>
    </source>
</evidence>
<dbReference type="PANTHER" id="PTHR11361:SF21">
    <property type="entry name" value="MUTS PROTEIN HOMOLOG 4"/>
    <property type="match status" value="1"/>
</dbReference>
<dbReference type="GO" id="GO:0006298">
    <property type="term" value="P:mismatch repair"/>
    <property type="evidence" value="ECO:0007669"/>
    <property type="project" value="InterPro"/>
</dbReference>
<gene>
    <name evidence="8" type="ordered locus">CNL04240</name>
</gene>
<dbReference type="GO" id="GO:0005524">
    <property type="term" value="F:ATP binding"/>
    <property type="evidence" value="ECO:0007669"/>
    <property type="project" value="UniProtKB-KW"/>
</dbReference>
<dbReference type="Pfam" id="PF05192">
    <property type="entry name" value="MutS_III"/>
    <property type="match status" value="1"/>
</dbReference>
<keyword evidence="2" id="KW-0547">Nucleotide-binding</keyword>
<evidence type="ECO:0000256" key="3">
    <source>
        <dbReference type="ARBA" id="ARBA00022840"/>
    </source>
</evidence>
<dbReference type="SMART" id="SM00533">
    <property type="entry name" value="MUTSd"/>
    <property type="match status" value="1"/>
</dbReference>
<dbReference type="Gene3D" id="3.30.420.110">
    <property type="entry name" value="MutS, connector domain"/>
    <property type="match status" value="1"/>
</dbReference>
<keyword evidence="4" id="KW-0238">DNA-binding</keyword>
<accession>Q5K8W7</accession>
<dbReference type="InterPro" id="IPR045076">
    <property type="entry name" value="MutS"/>
</dbReference>
<dbReference type="OrthoDB" id="276261at2759"/>
<feature type="compositionally biased region" description="Polar residues" evidence="6">
    <location>
        <begin position="38"/>
        <end position="52"/>
    </location>
</feature>
<evidence type="ECO:0000259" key="7">
    <source>
        <dbReference type="PROSITE" id="PS00486"/>
    </source>
</evidence>
<keyword evidence="3" id="KW-0067">ATP-binding</keyword>
<dbReference type="PIRSF" id="PIRSF037677">
    <property type="entry name" value="DNA_mis_repair_Msh6"/>
    <property type="match status" value="1"/>
</dbReference>
<dbReference type="InterPro" id="IPR007860">
    <property type="entry name" value="DNA_mmatch_repair_MutS_con_dom"/>
</dbReference>
<evidence type="ECO:0000313" key="9">
    <source>
        <dbReference type="Proteomes" id="UP000002149"/>
    </source>
</evidence>
<dbReference type="CDD" id="cd03282">
    <property type="entry name" value="ABC_MSH4_euk"/>
    <property type="match status" value="1"/>
</dbReference>
<keyword evidence="9" id="KW-1185">Reference proteome</keyword>
<name>Q5K8W7_CRYD1</name>
<dbReference type="Gene3D" id="1.10.1420.10">
    <property type="match status" value="2"/>
</dbReference>
<dbReference type="STRING" id="214684.Q5K8W7"/>
<dbReference type="InterPro" id="IPR036187">
    <property type="entry name" value="DNA_mismatch_repair_MutS_sf"/>
</dbReference>
<dbReference type="Gene3D" id="3.40.50.300">
    <property type="entry name" value="P-loop containing nucleotide triphosphate hydrolases"/>
    <property type="match status" value="1"/>
</dbReference>
<proteinExistence type="inferred from homology"/>
<dbReference type="FunFam" id="3.40.50.300:FF:002054">
    <property type="entry name" value="DNA mismatch repair protein MSH4"/>
    <property type="match status" value="1"/>
</dbReference>
<dbReference type="HOGENOM" id="CLU_524792_0_0_1"/>
<dbReference type="eggNOG" id="KOG0220">
    <property type="taxonomic scope" value="Eukaryota"/>
</dbReference>
<dbReference type="RefSeq" id="XP_024513821.1">
    <property type="nucleotide sequence ID" value="XM_024658143.1"/>
</dbReference>
<dbReference type="SUPFAM" id="SSF52540">
    <property type="entry name" value="P-loop containing nucleoside triphosphate hydrolases"/>
    <property type="match status" value="1"/>
</dbReference>
<dbReference type="Proteomes" id="UP000002149">
    <property type="component" value="Chromosome 12"/>
</dbReference>
<dbReference type="GO" id="GO:0005634">
    <property type="term" value="C:nucleus"/>
    <property type="evidence" value="ECO:0000318"/>
    <property type="project" value="GO_Central"/>
</dbReference>
<dbReference type="InterPro" id="IPR017261">
    <property type="entry name" value="DNA_mismatch_repair_MutS/MSH"/>
</dbReference>
<dbReference type="GO" id="GO:0007131">
    <property type="term" value="P:reciprocal meiotic recombination"/>
    <property type="evidence" value="ECO:0000318"/>
    <property type="project" value="GO_Central"/>
</dbReference>
<sequence length="871" mass="95806">MPVPAQLRTIAPEKIKAAVSPSAISAFTQTRHRPGAGSANNKLQATTRPSTRASARIEDVSSYVVALLQGKGHGVEIGIAAISLLTGQTVITQVADNASFEKTVQQLYSHPPNTIIVPDTMLKSGAAEASYGDQRDINVKEHLMSRLEDEYEIECIGVDRSHWNRETGRDFVEDLAVDDELKASILMAIENKFYALCALSGLFRYLQVWRNIEFPERSLRMKYVVSEGTMFIDIETAKNLELVRNNLTNKATHTLYSVLNHCHTPMGMRLLRTCILQPSNVLSDIEGRLDAVQELVTAQEKLTVLRSKLSVMSKMDLESIVAQISHQNLSQTDVAMTDRRISLLLNLVDYLQSVKSINAELAGGHCKLLGMIARRLSDKQLGKLSSIINNCLSRDSTTLRKNGKHQNARIARLFAVKAGFAPLLDVARQTYQENLQDIYDLELEVNGKYGLSCQVESVGGTFQFSIPSGQPENLLPSEFIGTEKAKHKIRFTSQELLKRCAKLSQSHQEVLLISGQTINDLIAQVKGNLGGLYHCAEAIASLDMIASFAFSAFNSNYIRPDFKDTLAIHGGRHPILDNLLGAGDCIPNNVYAARGSATFQIIQGPNMSGKSTYLKQVGLLTVQAMIGCFVPAEYACFTIHDALLSRLSNDDSMEKCLSTFASEMAASAMILGLASPRSLVLIDELGRGTSSLEGMGLSYAIAESLIRRQSFVFFATHFQDLAVILGNLSGVVKLHLKVQHCNTETLSPTEFGSTFAYKVAEGAAPMVHYGLEIAKLAALPSTVLQRASEIATQLSELEEQGRRSNLANTSMRRRKILWELRAKLKQVQSNSRLDNETLGEFLLNLQAQCYLTLRQSLEMVQTTTSGSETGH</sequence>
<dbReference type="GO" id="GO:0140664">
    <property type="term" value="F:ATP-dependent DNA damage sensor activity"/>
    <property type="evidence" value="ECO:0007669"/>
    <property type="project" value="InterPro"/>
</dbReference>
<feature type="domain" description="DNA mismatch repair proteins mutS family" evidence="7">
    <location>
        <begin position="678"/>
        <end position="694"/>
    </location>
</feature>
<dbReference type="GeneID" id="3254837"/>
<reference evidence="8 9" key="1">
    <citation type="journal article" date="2005" name="Science">
        <title>The genome of the basidiomycetous yeast and human pathogen Cryptococcus neoformans.</title>
        <authorList>
            <person name="Loftus B.J."/>
            <person name="Fung E."/>
            <person name="Roncaglia P."/>
            <person name="Rowley D."/>
            <person name="Amedeo P."/>
            <person name="Bruno D."/>
            <person name="Vamathevan J."/>
            <person name="Miranda M."/>
            <person name="Anderson I.J."/>
            <person name="Fraser J.A."/>
            <person name="Allen J.E."/>
            <person name="Bosdet I.E."/>
            <person name="Brent M.R."/>
            <person name="Chiu R."/>
            <person name="Doering T.L."/>
            <person name="Donlin M.J."/>
            <person name="D'Souza C.A."/>
            <person name="Fox D.S."/>
            <person name="Grinberg V."/>
            <person name="Fu J."/>
            <person name="Fukushima M."/>
            <person name="Haas B.J."/>
            <person name="Huang J.C."/>
            <person name="Janbon G."/>
            <person name="Jones S.J."/>
            <person name="Koo H.L."/>
            <person name="Krzywinski M.I."/>
            <person name="Kwon-Chung J.K."/>
            <person name="Lengeler K.B."/>
            <person name="Maiti R."/>
            <person name="Marra M.A."/>
            <person name="Marra R.E."/>
            <person name="Mathewson C.A."/>
            <person name="Mitchell T.G."/>
            <person name="Pertea M."/>
            <person name="Riggs F.R."/>
            <person name="Salzberg S.L."/>
            <person name="Schein J.E."/>
            <person name="Shvartsbeyn A."/>
            <person name="Shin H."/>
            <person name="Shumway M."/>
            <person name="Specht C.A."/>
            <person name="Suh B.B."/>
            <person name="Tenney A."/>
            <person name="Utterback T.R."/>
            <person name="Wickes B.L."/>
            <person name="Wortman J.R."/>
            <person name="Wye N.H."/>
            <person name="Kronstad J.W."/>
            <person name="Lodge J.K."/>
            <person name="Heitman J."/>
            <person name="Davis R.W."/>
            <person name="Fraser C.M."/>
            <person name="Hyman R.W."/>
        </authorList>
    </citation>
    <scope>NUCLEOTIDE SEQUENCE [LARGE SCALE GENOMIC DNA]</scope>
    <source>
        <strain evidence="9">JEC21 / ATCC MYA-565</strain>
    </source>
</reference>